<organism evidence="1 2">
    <name type="scientific">Maribellus luteus</name>
    <dbReference type="NCBI Taxonomy" id="2305463"/>
    <lineage>
        <taxon>Bacteria</taxon>
        <taxon>Pseudomonadati</taxon>
        <taxon>Bacteroidota</taxon>
        <taxon>Bacteroidia</taxon>
        <taxon>Marinilabiliales</taxon>
        <taxon>Prolixibacteraceae</taxon>
        <taxon>Maribellus</taxon>
    </lineage>
</organism>
<proteinExistence type="predicted"/>
<dbReference type="AlphaFoldDB" id="A0A399T8U4"/>
<evidence type="ECO:0000313" key="1">
    <source>
        <dbReference type="EMBL" id="RIJ50637.1"/>
    </source>
</evidence>
<sequence>MKTISRILIAFIFFASCKKEELPAEISDSVVKKKFTASSSYAEPMEFPDISEYYNADNFIAKRELIFPSGEIRTEIYTYNDQLQLVTYKGNGSYVEYEYENNFLKKKVTRDDQLGSLQNYKEYEYSGSKLVKTGYFNRDSFQVSNSLYYYSENTLDSTYIYFRANTDSIEGKKIYQYDSNGHLTREYAWKWSHDDQNFYLVSTRFSEYQDNKLIRKEIRTEGNELFGFIDKFYYSEDGRLIKNEVYYEDIMLGYYDITYTTKNTEHNIPEI</sequence>
<gene>
    <name evidence="1" type="ORF">D1614_01505</name>
</gene>
<dbReference type="OrthoDB" id="649093at2"/>
<protein>
    <recommendedName>
        <fullName evidence="3">DUF4595 domain-containing protein</fullName>
    </recommendedName>
</protein>
<reference evidence="1 2" key="1">
    <citation type="submission" date="2018-08" db="EMBL/GenBank/DDBJ databases">
        <title>Pallidiluteibacterium maritimus gen. nov., sp. nov., isolated from coastal sediment.</title>
        <authorList>
            <person name="Zhou L.Y."/>
        </authorList>
    </citation>
    <scope>NUCLEOTIDE SEQUENCE [LARGE SCALE GENOMIC DNA]</scope>
    <source>
        <strain evidence="1 2">XSD2</strain>
    </source>
</reference>
<accession>A0A399T8U4</accession>
<keyword evidence="2" id="KW-1185">Reference proteome</keyword>
<comment type="caution">
    <text evidence="1">The sequence shown here is derived from an EMBL/GenBank/DDBJ whole genome shotgun (WGS) entry which is preliminary data.</text>
</comment>
<dbReference type="PROSITE" id="PS51257">
    <property type="entry name" value="PROKAR_LIPOPROTEIN"/>
    <property type="match status" value="1"/>
</dbReference>
<dbReference type="Proteomes" id="UP000265926">
    <property type="component" value="Unassembled WGS sequence"/>
</dbReference>
<name>A0A399T8U4_9BACT</name>
<dbReference type="EMBL" id="QWGR01000001">
    <property type="protein sequence ID" value="RIJ50637.1"/>
    <property type="molecule type" value="Genomic_DNA"/>
</dbReference>
<evidence type="ECO:0000313" key="2">
    <source>
        <dbReference type="Proteomes" id="UP000265926"/>
    </source>
</evidence>
<dbReference type="RefSeq" id="WP_119436106.1">
    <property type="nucleotide sequence ID" value="NZ_QWGR01000001.1"/>
</dbReference>
<evidence type="ECO:0008006" key="3">
    <source>
        <dbReference type="Google" id="ProtNLM"/>
    </source>
</evidence>